<feature type="coiled-coil region" evidence="1">
    <location>
        <begin position="193"/>
        <end position="220"/>
    </location>
</feature>
<dbReference type="NCBIfam" id="NF033551">
    <property type="entry name" value="transpos_IS1182"/>
    <property type="match status" value="1"/>
</dbReference>
<dbReference type="Pfam" id="PF05598">
    <property type="entry name" value="DUF772"/>
    <property type="match status" value="1"/>
</dbReference>
<keyword evidence="5" id="KW-1185">Reference proteome</keyword>
<evidence type="ECO:0000259" key="2">
    <source>
        <dbReference type="Pfam" id="PF01609"/>
    </source>
</evidence>
<protein>
    <submittedName>
        <fullName evidence="4">IS1182 family transposase</fullName>
    </submittedName>
</protein>
<organism evidence="4 5">
    <name type="scientific">Novosphingobium kalidii</name>
    <dbReference type="NCBI Taxonomy" id="3230299"/>
    <lineage>
        <taxon>Bacteria</taxon>
        <taxon>Pseudomonadati</taxon>
        <taxon>Pseudomonadota</taxon>
        <taxon>Alphaproteobacteria</taxon>
        <taxon>Sphingomonadales</taxon>
        <taxon>Sphingomonadaceae</taxon>
        <taxon>Novosphingobium</taxon>
    </lineage>
</organism>
<dbReference type="RefSeq" id="WP_353985491.1">
    <property type="nucleotide sequence ID" value="NZ_JBEWLY010000027.1"/>
</dbReference>
<dbReference type="EMBL" id="JBEWLY010000027">
    <property type="protein sequence ID" value="MET1757004.1"/>
    <property type="molecule type" value="Genomic_DNA"/>
</dbReference>
<dbReference type="InterPro" id="IPR047629">
    <property type="entry name" value="IS1182_transpos"/>
</dbReference>
<dbReference type="InterPro" id="IPR008490">
    <property type="entry name" value="Transposase_InsH_N"/>
</dbReference>
<dbReference type="InterPro" id="IPR002559">
    <property type="entry name" value="Transposase_11"/>
</dbReference>
<proteinExistence type="predicted"/>
<feature type="domain" description="Transposase IS4-like" evidence="2">
    <location>
        <begin position="215"/>
        <end position="458"/>
    </location>
</feature>
<reference evidence="4 5" key="1">
    <citation type="submission" date="2024-07" db="EMBL/GenBank/DDBJ databases">
        <title>Novosphingobium kalidii RD2P27.</title>
        <authorList>
            <person name="Sun J.-Q."/>
        </authorList>
    </citation>
    <scope>NUCLEOTIDE SEQUENCE [LARGE SCALE GENOMIC DNA]</scope>
    <source>
        <strain evidence="4 5">RD2P27</strain>
    </source>
</reference>
<evidence type="ECO:0000256" key="1">
    <source>
        <dbReference type="SAM" id="Coils"/>
    </source>
</evidence>
<evidence type="ECO:0000313" key="5">
    <source>
        <dbReference type="Proteomes" id="UP001548713"/>
    </source>
</evidence>
<evidence type="ECO:0000259" key="3">
    <source>
        <dbReference type="Pfam" id="PF05598"/>
    </source>
</evidence>
<dbReference type="PANTHER" id="PTHR33408">
    <property type="entry name" value="TRANSPOSASE"/>
    <property type="match status" value="1"/>
</dbReference>
<sequence>MGRFIEGCDRREVQLLPDCIDDYVAEDSQVRVIDVFVDELDLSALGFGDAAVTGRPGYHPATMLKLYLYGYLNQVQSSRRLEREAGRNLELMWLTGKLAPDFKTIADFRRDSGEAIRASCHQFVVLCRELGLIAGGTVAVDGSRFKAVNTRDRNFTPGAIRRRMEQIEASIARYLGLLDTADRQEEVVAQVRTKRLGERLEALRRQMRELQEMERVVADAPDRQISLTDPDARAMASAGKGTGLVGYNLQAAVDADSHIIVAHEVTNVGHDRSQLANMSRKAREAIGLNALTVLADRGYFSGVEVLACEEEGITAICPKPLTSGAKADGRFGKQDFRYEQVADSYRCPAGETLPRRFTTVEQGLRLHAYWSSHCGACSIKQQCTTGKERRIKRWEHEHVIETTQARLERMPDAMRVRRRTVEHVFGTIKDWMGRSHFKTRTLEKVGTEMSLHVLAYNMKRAINMLGASKMIAAIQG</sequence>
<accession>A0ABV2D540</accession>
<comment type="caution">
    <text evidence="4">The sequence shown here is derived from an EMBL/GenBank/DDBJ whole genome shotgun (WGS) entry which is preliminary data.</text>
</comment>
<feature type="domain" description="Transposase InsH N-terminal" evidence="3">
    <location>
        <begin position="19"/>
        <end position="110"/>
    </location>
</feature>
<dbReference type="Pfam" id="PF01609">
    <property type="entry name" value="DDE_Tnp_1"/>
    <property type="match status" value="1"/>
</dbReference>
<keyword evidence="1" id="KW-0175">Coiled coil</keyword>
<gene>
    <name evidence="4" type="ORF">ABVV53_16305</name>
</gene>
<name>A0ABV2D540_9SPHN</name>
<dbReference type="Proteomes" id="UP001548713">
    <property type="component" value="Unassembled WGS sequence"/>
</dbReference>
<evidence type="ECO:0000313" key="4">
    <source>
        <dbReference type="EMBL" id="MET1757004.1"/>
    </source>
</evidence>
<dbReference type="PANTHER" id="PTHR33408:SF2">
    <property type="entry name" value="TRANSPOSASE DDE DOMAIN-CONTAINING PROTEIN"/>
    <property type="match status" value="1"/>
</dbReference>